<organism evidence="2">
    <name type="scientific">Ralstonia solanacearum</name>
    <name type="common">Pseudomonas solanacearum</name>
    <dbReference type="NCBI Taxonomy" id="305"/>
    <lineage>
        <taxon>Bacteria</taxon>
        <taxon>Pseudomonadati</taxon>
        <taxon>Pseudomonadota</taxon>
        <taxon>Betaproteobacteria</taxon>
        <taxon>Burkholderiales</taxon>
        <taxon>Burkholderiaceae</taxon>
        <taxon>Ralstonia</taxon>
        <taxon>Ralstonia solanacearum species complex</taxon>
    </lineage>
</organism>
<evidence type="ECO:0000256" key="1">
    <source>
        <dbReference type="SAM" id="MobiDB-lite"/>
    </source>
</evidence>
<protein>
    <submittedName>
        <fullName evidence="2">Uncharacterized protein</fullName>
    </submittedName>
</protein>
<sequence>MPVPASLGGRLAQHPQVVAHAPGVFLRGHRPIEKDQGLAAPIAPGEDVIARQLGAELQIDLSIPGILHQRLKLPALLFALGIELPERRGVQPTPVLGKLRRRRPSVGPGTP</sequence>
<dbReference type="AlphaFoldDB" id="A0A0S4VW39"/>
<feature type="region of interest" description="Disordered" evidence="1">
    <location>
        <begin position="92"/>
        <end position="111"/>
    </location>
</feature>
<gene>
    <name evidence="2" type="ORF">TF3108_v1_170060</name>
</gene>
<reference evidence="2" key="1">
    <citation type="submission" date="2015-10" db="EMBL/GenBank/DDBJ databases">
        <authorList>
            <person name="Gilbert D.G."/>
        </authorList>
    </citation>
    <scope>NUCLEOTIDE SEQUENCE</scope>
    <source>
        <strain evidence="2">Phyl III-seqv23</strain>
    </source>
</reference>
<dbReference type="EMBL" id="LN899826">
    <property type="protein sequence ID" value="CUV38774.1"/>
    <property type="molecule type" value="Genomic_DNA"/>
</dbReference>
<evidence type="ECO:0000313" key="2">
    <source>
        <dbReference type="EMBL" id="CUV38774.1"/>
    </source>
</evidence>
<accession>A0A0S4VW39</accession>
<name>A0A0S4VW39_RALSL</name>
<proteinExistence type="predicted"/>